<gene>
    <name evidence="5" type="ORF">EHS13_03405</name>
</gene>
<organism evidence="5 6">
    <name type="scientific">Paenibacillus psychroresistens</name>
    <dbReference type="NCBI Taxonomy" id="1778678"/>
    <lineage>
        <taxon>Bacteria</taxon>
        <taxon>Bacillati</taxon>
        <taxon>Bacillota</taxon>
        <taxon>Bacilli</taxon>
        <taxon>Bacillales</taxon>
        <taxon>Paenibacillaceae</taxon>
        <taxon>Paenibacillus</taxon>
    </lineage>
</organism>
<accession>A0A6B8RET3</accession>
<keyword evidence="6" id="KW-1185">Reference proteome</keyword>
<feature type="domain" description="HTH gntR-type" evidence="4">
    <location>
        <begin position="1"/>
        <end position="69"/>
    </location>
</feature>
<dbReference type="PANTHER" id="PTHR44846">
    <property type="entry name" value="MANNOSYL-D-GLYCERATE TRANSPORT/METABOLISM SYSTEM REPRESSOR MNGR-RELATED"/>
    <property type="match status" value="1"/>
</dbReference>
<dbReference type="InterPro" id="IPR036390">
    <property type="entry name" value="WH_DNA-bd_sf"/>
</dbReference>
<proteinExistence type="predicted"/>
<dbReference type="GO" id="GO:0003700">
    <property type="term" value="F:DNA-binding transcription factor activity"/>
    <property type="evidence" value="ECO:0007669"/>
    <property type="project" value="InterPro"/>
</dbReference>
<evidence type="ECO:0000256" key="3">
    <source>
        <dbReference type="ARBA" id="ARBA00023163"/>
    </source>
</evidence>
<dbReference type="RefSeq" id="WP_155699020.1">
    <property type="nucleotide sequence ID" value="NZ_CP034235.1"/>
</dbReference>
<dbReference type="PROSITE" id="PS50949">
    <property type="entry name" value="HTH_GNTR"/>
    <property type="match status" value="1"/>
</dbReference>
<reference evidence="6" key="1">
    <citation type="submission" date="2018-11" db="EMBL/GenBank/DDBJ databases">
        <title>Complete genome sequence of Paenibacillus sp. ML311-T8.</title>
        <authorList>
            <person name="Nam Y.-D."/>
            <person name="Kang J."/>
            <person name="Chung W.-H."/>
            <person name="Park Y.S."/>
        </authorList>
    </citation>
    <scope>NUCLEOTIDE SEQUENCE [LARGE SCALE GENOMIC DNA]</scope>
    <source>
        <strain evidence="6">ML311-T8</strain>
    </source>
</reference>
<evidence type="ECO:0000256" key="1">
    <source>
        <dbReference type="ARBA" id="ARBA00023015"/>
    </source>
</evidence>
<dbReference type="PANTHER" id="PTHR44846:SF1">
    <property type="entry name" value="MANNOSYL-D-GLYCERATE TRANSPORT_METABOLISM SYSTEM REPRESSOR MNGR-RELATED"/>
    <property type="match status" value="1"/>
</dbReference>
<dbReference type="SUPFAM" id="SSF46785">
    <property type="entry name" value="Winged helix' DNA-binding domain"/>
    <property type="match status" value="1"/>
</dbReference>
<dbReference type="Proteomes" id="UP000426246">
    <property type="component" value="Chromosome"/>
</dbReference>
<sequence length="177" mass="20046">MSLYLGLKDQLLKLILEGKYVSGTVLPTEHELCDQYELSRVTVRKALDELKKEGVIASAQGQGTVVSHRKNGFPSSLDLIALVAPVHNPFFASFMEHFERIAEENGSLVLFKQDFKGKTFQSDELWANYEMIAYQQPMKEMAEKAYQRLAVQNNQGELWQASSFVLQGEVVSFKPKI</sequence>
<name>A0A6B8RET3_9BACL</name>
<dbReference type="SMART" id="SM00345">
    <property type="entry name" value="HTH_GNTR"/>
    <property type="match status" value="1"/>
</dbReference>
<dbReference type="InterPro" id="IPR036388">
    <property type="entry name" value="WH-like_DNA-bd_sf"/>
</dbReference>
<dbReference type="GO" id="GO:0045892">
    <property type="term" value="P:negative regulation of DNA-templated transcription"/>
    <property type="evidence" value="ECO:0007669"/>
    <property type="project" value="TreeGrafter"/>
</dbReference>
<dbReference type="Gene3D" id="1.10.10.10">
    <property type="entry name" value="Winged helix-like DNA-binding domain superfamily/Winged helix DNA-binding domain"/>
    <property type="match status" value="1"/>
</dbReference>
<dbReference type="EMBL" id="CP034235">
    <property type="protein sequence ID" value="QGQ94023.1"/>
    <property type="molecule type" value="Genomic_DNA"/>
</dbReference>
<dbReference type="InterPro" id="IPR050679">
    <property type="entry name" value="Bact_HTH_transcr_reg"/>
</dbReference>
<evidence type="ECO:0000256" key="2">
    <source>
        <dbReference type="ARBA" id="ARBA00023125"/>
    </source>
</evidence>
<keyword evidence="3" id="KW-0804">Transcription</keyword>
<dbReference type="CDD" id="cd07377">
    <property type="entry name" value="WHTH_GntR"/>
    <property type="match status" value="1"/>
</dbReference>
<dbReference type="InterPro" id="IPR000524">
    <property type="entry name" value="Tscrpt_reg_HTH_GntR"/>
</dbReference>
<evidence type="ECO:0000313" key="5">
    <source>
        <dbReference type="EMBL" id="QGQ94023.1"/>
    </source>
</evidence>
<keyword evidence="1" id="KW-0805">Transcription regulation</keyword>
<dbReference type="OrthoDB" id="9816541at2"/>
<dbReference type="GO" id="GO:0003677">
    <property type="term" value="F:DNA binding"/>
    <property type="evidence" value="ECO:0007669"/>
    <property type="project" value="UniProtKB-KW"/>
</dbReference>
<evidence type="ECO:0000259" key="4">
    <source>
        <dbReference type="PROSITE" id="PS50949"/>
    </source>
</evidence>
<dbReference type="AlphaFoldDB" id="A0A6B8RET3"/>
<dbReference type="KEGG" id="ppsc:EHS13_03405"/>
<evidence type="ECO:0000313" key="6">
    <source>
        <dbReference type="Proteomes" id="UP000426246"/>
    </source>
</evidence>
<dbReference type="PRINTS" id="PR00035">
    <property type="entry name" value="HTHGNTR"/>
</dbReference>
<protein>
    <submittedName>
        <fullName evidence="5">GntR family transcriptional regulator</fullName>
    </submittedName>
</protein>
<dbReference type="Pfam" id="PF00392">
    <property type="entry name" value="GntR"/>
    <property type="match status" value="1"/>
</dbReference>
<keyword evidence="2" id="KW-0238">DNA-binding</keyword>